<evidence type="ECO:0000256" key="5">
    <source>
        <dbReference type="ARBA" id="ARBA00010398"/>
    </source>
</evidence>
<dbReference type="SUPFAM" id="SSF51717">
    <property type="entry name" value="Dihydropteroate synthetase-like"/>
    <property type="match status" value="1"/>
</dbReference>
<dbReference type="Gene3D" id="1.10.1240.10">
    <property type="entry name" value="Methionine synthase domain"/>
    <property type="match status" value="1"/>
</dbReference>
<dbReference type="Gene3D" id="3.40.50.280">
    <property type="entry name" value="Cobalamin-binding domain"/>
    <property type="match status" value="1"/>
</dbReference>
<evidence type="ECO:0000256" key="19">
    <source>
        <dbReference type="PROSITE-ProRule" id="PRU00333"/>
    </source>
</evidence>
<dbReference type="PATRIC" id="fig|742737.3.peg.3152"/>
<dbReference type="SMART" id="SM01018">
    <property type="entry name" value="B12-binding_2"/>
    <property type="match status" value="1"/>
</dbReference>
<comment type="cofactor">
    <cofactor evidence="3">
        <name>methylcob(III)alamin</name>
        <dbReference type="ChEBI" id="CHEBI:28115"/>
    </cofactor>
</comment>
<evidence type="ECO:0000256" key="20">
    <source>
        <dbReference type="SAM" id="MobiDB-lite"/>
    </source>
</evidence>
<comment type="caution">
    <text evidence="25">The sequence shown here is derived from an EMBL/GenBank/DDBJ whole genome shotgun (WGS) entry which is preliminary data.</text>
</comment>
<dbReference type="InterPro" id="IPR006158">
    <property type="entry name" value="Cobalamin-bd"/>
</dbReference>
<evidence type="ECO:0000259" key="21">
    <source>
        <dbReference type="PROSITE" id="PS50970"/>
    </source>
</evidence>
<dbReference type="GO" id="GO:0050667">
    <property type="term" value="P:homocysteine metabolic process"/>
    <property type="evidence" value="ECO:0007669"/>
    <property type="project" value="TreeGrafter"/>
</dbReference>
<name>G5II48_9FIRM</name>
<dbReference type="GO" id="GO:0032259">
    <property type="term" value="P:methylation"/>
    <property type="evidence" value="ECO:0007669"/>
    <property type="project" value="UniProtKB-KW"/>
</dbReference>
<dbReference type="NCBIfam" id="NF005719">
    <property type="entry name" value="PRK07535.1"/>
    <property type="match status" value="1"/>
</dbReference>
<dbReference type="RefSeq" id="WP_006781155.1">
    <property type="nucleotide sequence ID" value="NZ_CP040506.1"/>
</dbReference>
<dbReference type="PIRSF" id="PIRSF037472">
    <property type="entry name" value="DHPS_mtfrase"/>
    <property type="match status" value="1"/>
</dbReference>
<feature type="binding site" evidence="19">
    <location>
        <position position="216"/>
    </location>
    <ligand>
        <name>Zn(2+)</name>
        <dbReference type="ChEBI" id="CHEBI:29105"/>
    </ligand>
</feature>
<comment type="similarity">
    <text evidence="5">Belongs to the vitamin-B12 dependent methionine synthase family.</text>
</comment>
<dbReference type="GO" id="GO:0046653">
    <property type="term" value="P:tetrahydrofolate metabolic process"/>
    <property type="evidence" value="ECO:0007669"/>
    <property type="project" value="TreeGrafter"/>
</dbReference>
<keyword evidence="9" id="KW-0028">Amino-acid biosynthesis</keyword>
<dbReference type="InterPro" id="IPR003726">
    <property type="entry name" value="HCY_dom"/>
</dbReference>
<feature type="binding site" evidence="19">
    <location>
        <position position="282"/>
    </location>
    <ligand>
        <name>Zn(2+)</name>
        <dbReference type="ChEBI" id="CHEBI:29105"/>
    </ligand>
</feature>
<dbReference type="PROSITE" id="PS51332">
    <property type="entry name" value="B12_BINDING"/>
    <property type="match status" value="1"/>
</dbReference>
<organism evidence="25 26">
    <name type="scientific">Hungatella hathewayi WAL-18680</name>
    <dbReference type="NCBI Taxonomy" id="742737"/>
    <lineage>
        <taxon>Bacteria</taxon>
        <taxon>Bacillati</taxon>
        <taxon>Bacillota</taxon>
        <taxon>Clostridia</taxon>
        <taxon>Lachnospirales</taxon>
        <taxon>Lachnospiraceae</taxon>
        <taxon>Hungatella</taxon>
    </lineage>
</organism>
<protein>
    <recommendedName>
        <fullName evidence="7">Methionine synthase</fullName>
        <ecNumber evidence="6">2.1.1.13</ecNumber>
    </recommendedName>
    <alternativeName>
        <fullName evidence="18">5-methyltetrahydrofolate--homocysteine methyltransferase</fullName>
    </alternativeName>
</protein>
<comment type="pathway">
    <text evidence="4">Amino-acid biosynthesis; L-methionine biosynthesis via de novo pathway; L-methionine from L-homocysteine (MetH route): step 1/1.</text>
</comment>
<evidence type="ECO:0000256" key="11">
    <source>
        <dbReference type="ARBA" id="ARBA00022679"/>
    </source>
</evidence>
<evidence type="ECO:0000256" key="6">
    <source>
        <dbReference type="ARBA" id="ARBA00012032"/>
    </source>
</evidence>
<keyword evidence="11 19" id="KW-0808">Transferase</keyword>
<dbReference type="SUPFAM" id="SSF82282">
    <property type="entry name" value="Homocysteine S-methyltransferase"/>
    <property type="match status" value="1"/>
</dbReference>
<dbReference type="InterPro" id="IPR036589">
    <property type="entry name" value="HCY_dom_sf"/>
</dbReference>
<dbReference type="PANTHER" id="PTHR45833">
    <property type="entry name" value="METHIONINE SYNTHASE"/>
    <property type="match status" value="1"/>
</dbReference>
<evidence type="ECO:0000259" key="23">
    <source>
        <dbReference type="PROSITE" id="PS51332"/>
    </source>
</evidence>
<evidence type="ECO:0000256" key="12">
    <source>
        <dbReference type="ARBA" id="ARBA00022691"/>
    </source>
</evidence>
<evidence type="ECO:0000256" key="16">
    <source>
        <dbReference type="ARBA" id="ARBA00023285"/>
    </source>
</evidence>
<dbReference type="SUPFAM" id="SSF47644">
    <property type="entry name" value="Methionine synthase domain"/>
    <property type="match status" value="1"/>
</dbReference>
<dbReference type="Proteomes" id="UP000005384">
    <property type="component" value="Unassembled WGS sequence"/>
</dbReference>
<keyword evidence="8 19" id="KW-0489">Methyltransferase</keyword>
<dbReference type="PROSITE" id="PS50970">
    <property type="entry name" value="HCY"/>
    <property type="match status" value="1"/>
</dbReference>
<keyword evidence="16" id="KW-0170">Cobalt</keyword>
<dbReference type="GO" id="GO:0031419">
    <property type="term" value="F:cobalamin binding"/>
    <property type="evidence" value="ECO:0007669"/>
    <property type="project" value="UniProtKB-KW"/>
</dbReference>
<dbReference type="InterPro" id="IPR017215">
    <property type="entry name" value="MetH_bac"/>
</dbReference>
<dbReference type="HOGENOM" id="CLU_004914_0_2_9"/>
<keyword evidence="15" id="KW-0486">Methionine biosynthesis</keyword>
<comment type="function">
    <text evidence="17">Catalyzes the transfer of a methyl group from methyl-cobalamin to homocysteine, yielding enzyme-bound cob(I)alamin and methionine. Subsequently, remethylates the cofactor using methyltetrahydrofolate.</text>
</comment>
<keyword evidence="12" id="KW-0949">S-adenosyl-L-methionine</keyword>
<evidence type="ECO:0000256" key="10">
    <source>
        <dbReference type="ARBA" id="ARBA00022628"/>
    </source>
</evidence>
<comment type="cofactor">
    <cofactor evidence="2 19">
        <name>Zn(2+)</name>
        <dbReference type="ChEBI" id="CHEBI:29105"/>
    </cofactor>
</comment>
<evidence type="ECO:0000256" key="13">
    <source>
        <dbReference type="ARBA" id="ARBA00022723"/>
    </source>
</evidence>
<evidence type="ECO:0000256" key="7">
    <source>
        <dbReference type="ARBA" id="ARBA00013998"/>
    </source>
</evidence>
<dbReference type="PROSITE" id="PS51337">
    <property type="entry name" value="B12_BINDING_NTER"/>
    <property type="match status" value="1"/>
</dbReference>
<sequence length="841" mass="88963">MGILEAIRERIVFFDGGMGSLLQARGLGPGELPETWNILHPEVLREVHRDYLNAGCDVLTTNTFGANGLKYRSACPGLAHVSHTSDYTVKEIVTAAVENAKAAVEEAGRGYIALDLGPTGKLLKPLGDLGFEEAYELYKEVVLAGAAAGADFVHIETMSDGYETKAAILAAKENCQLPVTATMTFDAKGKLLTGGDVYSAVALLEGLGVDALGINCGLGPIQMKGILAEMLTAASIPVIVNPNAGLPRSEGGKTVYDIDADEFAAVMEEIVRMGANAVGGCCGTTPEHIQKVVNRCAGLPQKYPEKKHRCVISSFAHAVEIGREPVLIGERINPTGKSKFKQALREHNLDYILREGVVQQDNGAHVLDVNVGLPEIDEPSMMEEVVRELQSIVDLPLQIDTSDVNAMERAMRIYNGKPLINSVNGKEESMRAVFPLVKKYGGVVVALALDESGIPETADGRIAIAKKIYERAAEYGIEPEDILIDSLCLTVSSDSKGALTTLETVRRVREELGGGTILGVSNISFGLPQREIINAAFFTMALQNGLSAAIINPNSEAMMRAYYSFRALADMDAQCGDYIRIYGGQTAGLGATLPKGGSAMGGAGGVAGGQGASSGAGTGTGGPEGGAGQGAGGMMSLGDSILKGLKDGAQKAVTSLLETKDALTIINEEMIPALDTVGKGFEKGTIFLPQLLMSAEAAKSAFEIIKERMAKSGQVQEKKGKIILATVKGDIHDIGKNIVKVLLENYSYDVIDLGKDVPPELVVETAVAQKAPLVGLSALMTTTVPSMEETIRRLRVDAPWVKVMVGGAVLTEDYAKTIGADQYCKDAMASVNYAESLNFTF</sequence>
<dbReference type="GO" id="GO:0008705">
    <property type="term" value="F:methionine synthase activity"/>
    <property type="evidence" value="ECO:0007669"/>
    <property type="project" value="UniProtKB-EC"/>
</dbReference>
<dbReference type="InterPro" id="IPR036724">
    <property type="entry name" value="Cobalamin-bd_sf"/>
</dbReference>
<evidence type="ECO:0000259" key="22">
    <source>
        <dbReference type="PROSITE" id="PS50972"/>
    </source>
</evidence>
<dbReference type="EC" id="2.1.1.13" evidence="6"/>
<dbReference type="Pfam" id="PF02310">
    <property type="entry name" value="B12-binding"/>
    <property type="match status" value="1"/>
</dbReference>
<dbReference type="Gene3D" id="3.20.20.330">
    <property type="entry name" value="Homocysteine-binding-like domain"/>
    <property type="match status" value="1"/>
</dbReference>
<evidence type="ECO:0000256" key="17">
    <source>
        <dbReference type="ARBA" id="ARBA00025552"/>
    </source>
</evidence>
<evidence type="ECO:0000313" key="26">
    <source>
        <dbReference type="Proteomes" id="UP000005384"/>
    </source>
</evidence>
<dbReference type="UniPathway" id="UPA00051">
    <property type="reaction ID" value="UER00081"/>
</dbReference>
<dbReference type="OrthoDB" id="9803687at2"/>
<evidence type="ECO:0000259" key="24">
    <source>
        <dbReference type="PROSITE" id="PS51337"/>
    </source>
</evidence>
<evidence type="ECO:0000256" key="1">
    <source>
        <dbReference type="ARBA" id="ARBA00001700"/>
    </source>
</evidence>
<dbReference type="Gene3D" id="3.20.20.20">
    <property type="entry name" value="Dihydropteroate synthase-like"/>
    <property type="match status" value="1"/>
</dbReference>
<dbReference type="InterPro" id="IPR011005">
    <property type="entry name" value="Dihydropteroate_synth-like_sf"/>
</dbReference>
<dbReference type="CDD" id="cd02070">
    <property type="entry name" value="corrinoid_protein_B12-BD"/>
    <property type="match status" value="1"/>
</dbReference>
<evidence type="ECO:0000256" key="18">
    <source>
        <dbReference type="ARBA" id="ARBA00031040"/>
    </source>
</evidence>
<feature type="domain" description="B12-binding N-terminal" evidence="24">
    <location>
        <begin position="624"/>
        <end position="717"/>
    </location>
</feature>
<evidence type="ECO:0000256" key="4">
    <source>
        <dbReference type="ARBA" id="ARBA00005178"/>
    </source>
</evidence>
<dbReference type="Pfam" id="PF02607">
    <property type="entry name" value="B12-binding_2"/>
    <property type="match status" value="1"/>
</dbReference>
<keyword evidence="14 19" id="KW-0862">Zinc</keyword>
<evidence type="ECO:0000256" key="9">
    <source>
        <dbReference type="ARBA" id="ARBA00022605"/>
    </source>
</evidence>
<dbReference type="InterPro" id="IPR050554">
    <property type="entry name" value="Met_Synthase/Corrinoid"/>
</dbReference>
<dbReference type="GO" id="GO:0046872">
    <property type="term" value="F:metal ion binding"/>
    <property type="evidence" value="ECO:0007669"/>
    <property type="project" value="UniProtKB-KW"/>
</dbReference>
<dbReference type="Pfam" id="PF00809">
    <property type="entry name" value="Pterin_bind"/>
    <property type="match status" value="1"/>
</dbReference>
<feature type="binding site" evidence="19">
    <location>
        <position position="281"/>
    </location>
    <ligand>
        <name>Zn(2+)</name>
        <dbReference type="ChEBI" id="CHEBI:29105"/>
    </ligand>
</feature>
<dbReference type="InterPro" id="IPR003759">
    <property type="entry name" value="Cbl-bd_cap"/>
</dbReference>
<feature type="domain" description="B12-binding" evidence="23">
    <location>
        <begin position="719"/>
        <end position="841"/>
    </location>
</feature>
<proteinExistence type="inferred from homology"/>
<dbReference type="InterPro" id="IPR000489">
    <property type="entry name" value="Pterin-binding_dom"/>
</dbReference>
<evidence type="ECO:0000256" key="14">
    <source>
        <dbReference type="ARBA" id="ARBA00022833"/>
    </source>
</evidence>
<keyword evidence="13 19" id="KW-0479">Metal-binding</keyword>
<gene>
    <name evidence="25" type="ORF">HMPREF9473_03176</name>
</gene>
<dbReference type="EMBL" id="ADLN01000083">
    <property type="protein sequence ID" value="EHI58864.1"/>
    <property type="molecule type" value="Genomic_DNA"/>
</dbReference>
<feature type="region of interest" description="Disordered" evidence="20">
    <location>
        <begin position="610"/>
        <end position="630"/>
    </location>
</feature>
<dbReference type="Pfam" id="PF02574">
    <property type="entry name" value="S-methyl_trans"/>
    <property type="match status" value="1"/>
</dbReference>
<dbReference type="PANTHER" id="PTHR45833:SF1">
    <property type="entry name" value="METHIONINE SYNTHASE"/>
    <property type="match status" value="1"/>
</dbReference>
<keyword evidence="10" id="KW-0846">Cobalamin</keyword>
<feature type="domain" description="Hcy-binding" evidence="21">
    <location>
        <begin position="1"/>
        <end position="296"/>
    </location>
</feature>
<dbReference type="InterPro" id="IPR036594">
    <property type="entry name" value="Meth_synthase_dom"/>
</dbReference>
<evidence type="ECO:0000256" key="3">
    <source>
        <dbReference type="ARBA" id="ARBA00001956"/>
    </source>
</evidence>
<evidence type="ECO:0000256" key="15">
    <source>
        <dbReference type="ARBA" id="ARBA00023167"/>
    </source>
</evidence>
<comment type="catalytic activity">
    <reaction evidence="1">
        <text>(6S)-5-methyl-5,6,7,8-tetrahydrofolate + L-homocysteine = (6S)-5,6,7,8-tetrahydrofolate + L-methionine</text>
        <dbReference type="Rhea" id="RHEA:11172"/>
        <dbReference type="ChEBI" id="CHEBI:18608"/>
        <dbReference type="ChEBI" id="CHEBI:57453"/>
        <dbReference type="ChEBI" id="CHEBI:57844"/>
        <dbReference type="ChEBI" id="CHEBI:58199"/>
        <dbReference type="EC" id="2.1.1.13"/>
    </reaction>
</comment>
<accession>G5II48</accession>
<feature type="domain" description="Pterin-binding" evidence="22">
    <location>
        <begin position="325"/>
        <end position="580"/>
    </location>
</feature>
<evidence type="ECO:0000313" key="25">
    <source>
        <dbReference type="EMBL" id="EHI58864.1"/>
    </source>
</evidence>
<dbReference type="PROSITE" id="PS50972">
    <property type="entry name" value="PTERIN_BINDING"/>
    <property type="match status" value="1"/>
</dbReference>
<evidence type="ECO:0000256" key="8">
    <source>
        <dbReference type="ARBA" id="ARBA00022603"/>
    </source>
</evidence>
<dbReference type="AlphaFoldDB" id="G5II48"/>
<keyword evidence="26" id="KW-1185">Reference proteome</keyword>
<dbReference type="SUPFAM" id="SSF52242">
    <property type="entry name" value="Cobalamin (vitamin B12)-binding domain"/>
    <property type="match status" value="1"/>
</dbReference>
<reference evidence="25 26" key="1">
    <citation type="submission" date="2011-08" db="EMBL/GenBank/DDBJ databases">
        <title>The Genome Sequence of Clostridium hathewayi WAL-18680.</title>
        <authorList>
            <consortium name="The Broad Institute Genome Sequencing Platform"/>
            <person name="Earl A."/>
            <person name="Ward D."/>
            <person name="Feldgarden M."/>
            <person name="Gevers D."/>
            <person name="Finegold S.M."/>
            <person name="Summanen P.H."/>
            <person name="Molitoris D.R."/>
            <person name="Song M."/>
            <person name="Daigneault M."/>
            <person name="Allen-Vercoe E."/>
            <person name="Young S.K."/>
            <person name="Zeng Q."/>
            <person name="Gargeya S."/>
            <person name="Fitzgerald M."/>
            <person name="Haas B."/>
            <person name="Abouelleil A."/>
            <person name="Alvarado L."/>
            <person name="Arachchi H.M."/>
            <person name="Berlin A."/>
            <person name="Brown A."/>
            <person name="Chapman S.B."/>
            <person name="Chen Z."/>
            <person name="Dunbar C."/>
            <person name="Freedman E."/>
            <person name="Gearin G."/>
            <person name="Gellesch M."/>
            <person name="Goldberg J."/>
            <person name="Griggs A."/>
            <person name="Gujja S."/>
            <person name="Heiman D."/>
            <person name="Howarth C."/>
            <person name="Larson L."/>
            <person name="Lui A."/>
            <person name="MacDonald P.J.P."/>
            <person name="Montmayeur A."/>
            <person name="Murphy C."/>
            <person name="Neiman D."/>
            <person name="Pearson M."/>
            <person name="Priest M."/>
            <person name="Roberts A."/>
            <person name="Saif S."/>
            <person name="Shea T."/>
            <person name="Shenoy N."/>
            <person name="Sisk P."/>
            <person name="Stolte C."/>
            <person name="Sykes S."/>
            <person name="Wortman J."/>
            <person name="Nusbaum C."/>
            <person name="Birren B."/>
        </authorList>
    </citation>
    <scope>NUCLEOTIDE SEQUENCE [LARGE SCALE GENOMIC DNA]</scope>
    <source>
        <strain evidence="25 26">WAL-18680</strain>
    </source>
</reference>
<evidence type="ECO:0000256" key="2">
    <source>
        <dbReference type="ARBA" id="ARBA00001947"/>
    </source>
</evidence>
<dbReference type="GO" id="GO:0005829">
    <property type="term" value="C:cytosol"/>
    <property type="evidence" value="ECO:0007669"/>
    <property type="project" value="TreeGrafter"/>
</dbReference>